<protein>
    <submittedName>
        <fullName evidence="1">Uncharacterized protein</fullName>
    </submittedName>
</protein>
<evidence type="ECO:0000313" key="1">
    <source>
        <dbReference type="EMBL" id="KAJ8132383.1"/>
    </source>
</evidence>
<accession>A0ACC2JYV0</accession>
<dbReference type="Proteomes" id="UP001153332">
    <property type="component" value="Unassembled WGS sequence"/>
</dbReference>
<keyword evidence="2" id="KW-1185">Reference proteome</keyword>
<name>A0ACC2JYV0_9PEZI</name>
<proteinExistence type="predicted"/>
<sequence length="719" mass="82453">MEPVQLRDNGVEIYNVFGRAHQAANDSNASTIRRLQFQQERFQLWARSLGLFQQGHASLDYRVRDAFLVQQPLSSMLQMLLENLEELVSIILGERRPFEEQEQHYNKSEKDDQDEDEELDYSDSESSIPANLDTQSDSAESFHEADCRLQLVTEAIDSLYSLATKIRNPKNRPQRSLDQMHKRMPSNERAVHIQERERLETMIVAYVQRQQILELLEDSSDDTQQNILSQYCLEDNWIIRRVGIANARRRLQFAYWKQHAHRLGDPAMEPRENLATKEKHKNKGIPPLDAVAVENQGQSLNQPMSSAPQQSMATSATQIPSSLLKPQDATSVISHQSRVSTVFSPKGDKVTWPSPLNVTDGSNFFSCPYCLLLCPKGYLSPDSWRKHLIHDLQPYNCTYELCNDPNRLYGSRQEWIDHESQHTRVWHCQQHAAEFETQPEYVEHLKQHHEDTKSEHFSAELLSSAVGPSIRPRRECPFCPTRLDSLIEMQKHLEFHLERLAVLALPRDEDDMDTNQGSNLSSQSHEALQRGRRKSVSEDFQDEEWINKIEEDEDEDEDEIYQDTTPPTLTEDNLEKESLLSGGSAQASFLSLWLDAINAPTFSKAVHFDSHLEHVQYFPQVDGPLVVRDAESPSSMPATQDPPSRHSESPYIPLSRRGTAQELLYLPEEVGEAPEEPLNQPIRSPAYGSSRRLAPGRVNDDSKRPRSQGYLEYLGREPT</sequence>
<dbReference type="EMBL" id="JAPUUL010000137">
    <property type="protein sequence ID" value="KAJ8132383.1"/>
    <property type="molecule type" value="Genomic_DNA"/>
</dbReference>
<gene>
    <name evidence="1" type="ORF">O1611_g1241</name>
</gene>
<reference evidence="1" key="1">
    <citation type="submission" date="2022-12" db="EMBL/GenBank/DDBJ databases">
        <title>Genome Sequence of Lasiodiplodia mahajangana.</title>
        <authorList>
            <person name="Buettner E."/>
        </authorList>
    </citation>
    <scope>NUCLEOTIDE SEQUENCE</scope>
    <source>
        <strain evidence="1">VT137</strain>
    </source>
</reference>
<comment type="caution">
    <text evidence="1">The sequence shown here is derived from an EMBL/GenBank/DDBJ whole genome shotgun (WGS) entry which is preliminary data.</text>
</comment>
<organism evidence="1 2">
    <name type="scientific">Lasiodiplodia mahajangana</name>
    <dbReference type="NCBI Taxonomy" id="1108764"/>
    <lineage>
        <taxon>Eukaryota</taxon>
        <taxon>Fungi</taxon>
        <taxon>Dikarya</taxon>
        <taxon>Ascomycota</taxon>
        <taxon>Pezizomycotina</taxon>
        <taxon>Dothideomycetes</taxon>
        <taxon>Dothideomycetes incertae sedis</taxon>
        <taxon>Botryosphaeriales</taxon>
        <taxon>Botryosphaeriaceae</taxon>
        <taxon>Lasiodiplodia</taxon>
    </lineage>
</organism>
<evidence type="ECO:0000313" key="2">
    <source>
        <dbReference type="Proteomes" id="UP001153332"/>
    </source>
</evidence>